<comment type="caution">
    <text evidence="1">The sequence shown here is derived from an EMBL/GenBank/DDBJ whole genome shotgun (WGS) entry which is preliminary data.</text>
</comment>
<accession>A0ABU7CNR8</accession>
<protein>
    <submittedName>
        <fullName evidence="1">Uncharacterized protein</fullName>
    </submittedName>
</protein>
<organism evidence="1 2">
    <name type="scientific">Characodon lateralis</name>
    <dbReference type="NCBI Taxonomy" id="208331"/>
    <lineage>
        <taxon>Eukaryota</taxon>
        <taxon>Metazoa</taxon>
        <taxon>Chordata</taxon>
        <taxon>Craniata</taxon>
        <taxon>Vertebrata</taxon>
        <taxon>Euteleostomi</taxon>
        <taxon>Actinopterygii</taxon>
        <taxon>Neopterygii</taxon>
        <taxon>Teleostei</taxon>
        <taxon>Neoteleostei</taxon>
        <taxon>Acanthomorphata</taxon>
        <taxon>Ovalentaria</taxon>
        <taxon>Atherinomorphae</taxon>
        <taxon>Cyprinodontiformes</taxon>
        <taxon>Goodeidae</taxon>
        <taxon>Characodon</taxon>
    </lineage>
</organism>
<gene>
    <name evidence="1" type="ORF">CHARACLAT_016474</name>
</gene>
<dbReference type="EMBL" id="JAHUTJ010001333">
    <property type="protein sequence ID" value="MED6264602.1"/>
    <property type="molecule type" value="Genomic_DNA"/>
</dbReference>
<sequence>MTAGVFPLEKRQICMLALSHLATIGRSPDFFLFFCLDFLTSSLFVFASAFPACLSTWLAGGNAPVHCWFNLVSPHDLELSGLWPVVTVVAANQWTYKANGSCCFCDDSPTFTCLFYPMELGQEKSFLLIVFASDNSLKTFHILCQIQIKPTC</sequence>
<evidence type="ECO:0000313" key="1">
    <source>
        <dbReference type="EMBL" id="MED6264602.1"/>
    </source>
</evidence>
<keyword evidence="2" id="KW-1185">Reference proteome</keyword>
<evidence type="ECO:0000313" key="2">
    <source>
        <dbReference type="Proteomes" id="UP001352852"/>
    </source>
</evidence>
<name>A0ABU7CNR8_9TELE</name>
<reference evidence="1 2" key="1">
    <citation type="submission" date="2021-06" db="EMBL/GenBank/DDBJ databases">
        <authorList>
            <person name="Palmer J.M."/>
        </authorList>
    </citation>
    <scope>NUCLEOTIDE SEQUENCE [LARGE SCALE GENOMIC DNA]</scope>
    <source>
        <strain evidence="1 2">CL_MEX2019</strain>
        <tissue evidence="1">Muscle</tissue>
    </source>
</reference>
<proteinExistence type="predicted"/>
<dbReference type="Proteomes" id="UP001352852">
    <property type="component" value="Unassembled WGS sequence"/>
</dbReference>